<dbReference type="EMBL" id="AP026367">
    <property type="protein sequence ID" value="BDN82344.1"/>
    <property type="molecule type" value="Genomic_DNA"/>
</dbReference>
<name>A0A9N7QPD1_9MYCO</name>
<evidence type="ECO:0000313" key="1">
    <source>
        <dbReference type="EMBL" id="BDN82344.1"/>
    </source>
</evidence>
<keyword evidence="2" id="KW-1185">Reference proteome</keyword>
<evidence type="ECO:0000313" key="2">
    <source>
        <dbReference type="Proteomes" id="UP001058626"/>
    </source>
</evidence>
<dbReference type="Proteomes" id="UP001058626">
    <property type="component" value="Chromosome"/>
</dbReference>
<dbReference type="AlphaFoldDB" id="A0A9N7QPD1"/>
<accession>A0A9N7QPD1</accession>
<proteinExistence type="predicted"/>
<gene>
    <name evidence="1" type="ORF">NJB1907Z4_C25590</name>
</gene>
<reference evidence="1" key="1">
    <citation type="submission" date="2022-06" db="EMBL/GenBank/DDBJ databases">
        <title>Complete genome sequence of Mycobacterium pseudoshottsii NJB1907-Z4.</title>
        <authorList>
            <person name="Komine T."/>
            <person name="Fukano H."/>
            <person name="Wada S."/>
        </authorList>
    </citation>
    <scope>NUCLEOTIDE SEQUENCE</scope>
    <source>
        <strain evidence="1">NJB1907-Z4</strain>
    </source>
</reference>
<sequence>MCECTPSRAELLQMRFNHLVAVVERVHSASAEVLRNAVQQRQHVQAAVEYRRRQQAINPPQPNFNELFGLVTPRKVREYAPVRTRMR</sequence>
<organism evidence="1 2">
    <name type="scientific">Mycobacterium pseudoshottsii</name>
    <dbReference type="NCBI Taxonomy" id="265949"/>
    <lineage>
        <taxon>Bacteria</taxon>
        <taxon>Bacillati</taxon>
        <taxon>Actinomycetota</taxon>
        <taxon>Actinomycetes</taxon>
        <taxon>Mycobacteriales</taxon>
        <taxon>Mycobacteriaceae</taxon>
        <taxon>Mycobacterium</taxon>
        <taxon>Mycobacterium ulcerans group</taxon>
    </lineage>
</organism>
<protein>
    <submittedName>
        <fullName evidence="1">Uncharacterized protein</fullName>
    </submittedName>
</protein>